<sequence length="147" mass="15473">MAWAGKVVGFDALPLPPRTAREFAGRPGRWTMVQGDLGTDAAPDTAFALATAWAVIHAAIITAGTAREREAPERIAEAKVGGAISALRAARRSPYLSSGMVHGEPPADGGQEPCPLGRVTDGDTAWRMPGRFRPLETTGPAEMGQLR</sequence>
<dbReference type="Proteomes" id="UP001523392">
    <property type="component" value="Unassembled WGS sequence"/>
</dbReference>
<evidence type="ECO:0000313" key="4">
    <source>
        <dbReference type="Proteomes" id="UP001523392"/>
    </source>
</evidence>
<dbReference type="Pfam" id="PF01370">
    <property type="entry name" value="Epimerase"/>
    <property type="match status" value="1"/>
</dbReference>
<evidence type="ECO:0000313" key="3">
    <source>
        <dbReference type="EMBL" id="MCO6419020.1"/>
    </source>
</evidence>
<dbReference type="InterPro" id="IPR036291">
    <property type="entry name" value="NAD(P)-bd_dom_sf"/>
</dbReference>
<accession>A0ABT1DCS2</accession>
<gene>
    <name evidence="3" type="ORF">JYK14_23090</name>
</gene>
<dbReference type="SUPFAM" id="SSF51735">
    <property type="entry name" value="NAD(P)-binding Rossmann-fold domains"/>
    <property type="match status" value="1"/>
</dbReference>
<protein>
    <submittedName>
        <fullName evidence="3">NAD-dependent epimerase/dehydratase family protein</fullName>
    </submittedName>
</protein>
<dbReference type="EMBL" id="JAFIRR010000165">
    <property type="protein sequence ID" value="MCO6419020.1"/>
    <property type="molecule type" value="Genomic_DNA"/>
</dbReference>
<evidence type="ECO:0000256" key="1">
    <source>
        <dbReference type="SAM" id="MobiDB-lite"/>
    </source>
</evidence>
<name>A0ABT1DCS2_9PROT</name>
<feature type="domain" description="NAD-dependent epimerase/dehydratase" evidence="2">
    <location>
        <begin position="7"/>
        <end position="114"/>
    </location>
</feature>
<proteinExistence type="predicted"/>
<dbReference type="InterPro" id="IPR001509">
    <property type="entry name" value="Epimerase_deHydtase"/>
</dbReference>
<feature type="region of interest" description="Disordered" evidence="1">
    <location>
        <begin position="119"/>
        <end position="147"/>
    </location>
</feature>
<organism evidence="3 4">
    <name type="scientific">Siccirubricoccus soli</name>
    <dbReference type="NCBI Taxonomy" id="2899147"/>
    <lineage>
        <taxon>Bacteria</taxon>
        <taxon>Pseudomonadati</taxon>
        <taxon>Pseudomonadota</taxon>
        <taxon>Alphaproteobacteria</taxon>
        <taxon>Acetobacterales</taxon>
        <taxon>Roseomonadaceae</taxon>
        <taxon>Siccirubricoccus</taxon>
    </lineage>
</organism>
<keyword evidence="4" id="KW-1185">Reference proteome</keyword>
<reference evidence="3 4" key="1">
    <citation type="submission" date="2021-12" db="EMBL/GenBank/DDBJ databases">
        <title>Siccirubricoccus leaddurans sp. nov., a high concentration Zn2+ tolerance bacterium.</title>
        <authorList>
            <person name="Cao Y."/>
        </authorList>
    </citation>
    <scope>NUCLEOTIDE SEQUENCE [LARGE SCALE GENOMIC DNA]</scope>
    <source>
        <strain evidence="3 4">KC 17139</strain>
    </source>
</reference>
<dbReference type="Gene3D" id="3.40.50.720">
    <property type="entry name" value="NAD(P)-binding Rossmann-like Domain"/>
    <property type="match status" value="1"/>
</dbReference>
<comment type="caution">
    <text evidence="3">The sequence shown here is derived from an EMBL/GenBank/DDBJ whole genome shotgun (WGS) entry which is preliminary data.</text>
</comment>
<evidence type="ECO:0000259" key="2">
    <source>
        <dbReference type="Pfam" id="PF01370"/>
    </source>
</evidence>